<evidence type="ECO:0000313" key="1">
    <source>
        <dbReference type="EMBL" id="KAH3688892.1"/>
    </source>
</evidence>
<gene>
    <name evidence="1" type="ORF">WICPIJ_000137</name>
</gene>
<evidence type="ECO:0000313" key="2">
    <source>
        <dbReference type="Proteomes" id="UP000774326"/>
    </source>
</evidence>
<proteinExistence type="predicted"/>
<comment type="caution">
    <text evidence="1">The sequence shown here is derived from an EMBL/GenBank/DDBJ whole genome shotgun (WGS) entry which is preliminary data.</text>
</comment>
<dbReference type="AlphaFoldDB" id="A0A9P8QD85"/>
<name>A0A9P8QD85_WICPI</name>
<dbReference type="Proteomes" id="UP000774326">
    <property type="component" value="Unassembled WGS sequence"/>
</dbReference>
<reference evidence="1" key="1">
    <citation type="journal article" date="2021" name="Open Biol.">
        <title>Shared evolutionary footprints suggest mitochondrial oxidative damage underlies multiple complex I losses in fungi.</title>
        <authorList>
            <person name="Schikora-Tamarit M.A."/>
            <person name="Marcet-Houben M."/>
            <person name="Nosek J."/>
            <person name="Gabaldon T."/>
        </authorList>
    </citation>
    <scope>NUCLEOTIDE SEQUENCE</scope>
    <source>
        <strain evidence="1">CBS2887</strain>
    </source>
</reference>
<organism evidence="1 2">
    <name type="scientific">Wickerhamomyces pijperi</name>
    <name type="common">Yeast</name>
    <name type="synonym">Pichia pijperi</name>
    <dbReference type="NCBI Taxonomy" id="599730"/>
    <lineage>
        <taxon>Eukaryota</taxon>
        <taxon>Fungi</taxon>
        <taxon>Dikarya</taxon>
        <taxon>Ascomycota</taxon>
        <taxon>Saccharomycotina</taxon>
        <taxon>Saccharomycetes</taxon>
        <taxon>Phaffomycetales</taxon>
        <taxon>Wickerhamomycetaceae</taxon>
        <taxon>Wickerhamomyces</taxon>
    </lineage>
</organism>
<dbReference type="EMBL" id="JAEUBG010000073">
    <property type="protein sequence ID" value="KAH3688892.1"/>
    <property type="molecule type" value="Genomic_DNA"/>
</dbReference>
<sequence>MSETLGGEEENITVVGEGQGHVGGVLFHQSVGVVSVNVPNGTGDFFVTWTVFVVVVQGLLVGEVDQVFLGEDLTDWGEPSDVQLETTVGQQVVDIAGGDVEAWGLDVQSDSGVGEVGVVELVDNVVVGGGVVLGTSVGGG</sequence>
<accession>A0A9P8QD85</accession>
<reference evidence="1" key="2">
    <citation type="submission" date="2021-01" db="EMBL/GenBank/DDBJ databases">
        <authorList>
            <person name="Schikora-Tamarit M.A."/>
        </authorList>
    </citation>
    <scope>NUCLEOTIDE SEQUENCE</scope>
    <source>
        <strain evidence="1">CBS2887</strain>
    </source>
</reference>
<keyword evidence="2" id="KW-1185">Reference proteome</keyword>
<protein>
    <submittedName>
        <fullName evidence="1">Uncharacterized protein</fullName>
    </submittedName>
</protein>